<comment type="caution">
    <text evidence="1">The sequence shown here is derived from an EMBL/GenBank/DDBJ whole genome shotgun (WGS) entry which is preliminary data.</text>
</comment>
<keyword evidence="2" id="KW-1185">Reference proteome</keyword>
<dbReference type="RefSeq" id="WP_043608759.1">
    <property type="nucleotide sequence ID" value="NZ_AXCY01000099.1"/>
</dbReference>
<gene>
    <name evidence="1" type="ORF">N868_01080</name>
</gene>
<dbReference type="Proteomes" id="UP000029839">
    <property type="component" value="Unassembled WGS sequence"/>
</dbReference>
<evidence type="ECO:0000313" key="1">
    <source>
        <dbReference type="EMBL" id="KGM09402.1"/>
    </source>
</evidence>
<sequence>MRLWSVHPRYLDRQGLTACWREGLLAQKVLTGTTRGYRNHPQLERFRVDGGALVAVPADGPGIPPGAPVTTYLHGVVDEARARGYSYDRAKVLAQPDPDLRLEVTHGQLLHEWAHLRLKLAARSPDVLRRWADVDVPDPHPLFVVVPGPVARWEVLTDR</sequence>
<accession>A0A0A0BNY9</accession>
<dbReference type="EMBL" id="AXCY01000099">
    <property type="protein sequence ID" value="KGM09402.1"/>
    <property type="molecule type" value="Genomic_DNA"/>
</dbReference>
<reference evidence="1 2" key="1">
    <citation type="submission" date="2013-08" db="EMBL/GenBank/DDBJ databases">
        <title>Genome sequencing of Cellulomonas carbonis T26.</title>
        <authorList>
            <person name="Chen F."/>
            <person name="Li Y."/>
            <person name="Wang G."/>
        </authorList>
    </citation>
    <scope>NUCLEOTIDE SEQUENCE [LARGE SCALE GENOMIC DNA]</scope>
    <source>
        <strain evidence="1 2">T26</strain>
    </source>
</reference>
<dbReference type="AlphaFoldDB" id="A0A0A0BNY9"/>
<reference evidence="1 2" key="2">
    <citation type="journal article" date="2015" name="Stand. Genomic Sci.">
        <title>Draft genome sequence of Cellulomonas carbonis T26(T) and comparative analysis of six Cellulomonas genomes.</title>
        <authorList>
            <person name="Zhuang W."/>
            <person name="Zhang S."/>
            <person name="Xia X."/>
            <person name="Wang G."/>
        </authorList>
    </citation>
    <scope>NUCLEOTIDE SEQUENCE [LARGE SCALE GENOMIC DNA]</scope>
    <source>
        <strain evidence="1 2">T26</strain>
    </source>
</reference>
<name>A0A0A0BNY9_9CELL</name>
<dbReference type="OrthoDB" id="3253436at2"/>
<evidence type="ECO:0000313" key="2">
    <source>
        <dbReference type="Proteomes" id="UP000029839"/>
    </source>
</evidence>
<organism evidence="1 2">
    <name type="scientific">Cellulomonas carbonis T26</name>
    <dbReference type="NCBI Taxonomy" id="947969"/>
    <lineage>
        <taxon>Bacteria</taxon>
        <taxon>Bacillati</taxon>
        <taxon>Actinomycetota</taxon>
        <taxon>Actinomycetes</taxon>
        <taxon>Micrococcales</taxon>
        <taxon>Cellulomonadaceae</taxon>
        <taxon>Cellulomonas</taxon>
    </lineage>
</organism>
<dbReference type="Pfam" id="PF03013">
    <property type="entry name" value="Pyr_excise"/>
    <property type="match status" value="1"/>
</dbReference>
<proteinExistence type="predicted"/>
<protein>
    <submittedName>
        <fullName evidence="1">Pyrimidine dimer DNA glycosylase</fullName>
    </submittedName>
</protein>
<dbReference type="InterPro" id="IPR004260">
    <property type="entry name" value="Pyr-dimer_DNA_glycosylase"/>
</dbReference>